<proteinExistence type="inferred from homology"/>
<dbReference type="HAMAP" id="MF_00276">
    <property type="entry name" value="KdpC"/>
    <property type="match status" value="1"/>
</dbReference>
<keyword evidence="9 11" id="KW-0406">Ion transport</keyword>
<accession>A0A2W1LDA2</accession>
<organism evidence="12 13">
    <name type="scientific">Paenibacillus sambharensis</name>
    <dbReference type="NCBI Taxonomy" id="1803190"/>
    <lineage>
        <taxon>Bacteria</taxon>
        <taxon>Bacillati</taxon>
        <taxon>Bacillota</taxon>
        <taxon>Bacilli</taxon>
        <taxon>Bacillales</taxon>
        <taxon>Paenibacillaceae</taxon>
        <taxon>Paenibacillus</taxon>
    </lineage>
</organism>
<dbReference type="AlphaFoldDB" id="A0A2W1LDA2"/>
<evidence type="ECO:0000256" key="9">
    <source>
        <dbReference type="ARBA" id="ARBA00023065"/>
    </source>
</evidence>
<evidence type="ECO:0000256" key="11">
    <source>
        <dbReference type="HAMAP-Rule" id="MF_00276"/>
    </source>
</evidence>
<sequence length="190" mass="20651">MRTIWITVRTSLVLMLLCTLLYHLTVTGIAQAVLPYEADGSILYNEDNEPIGSALVGQTFTEPQYFHSRVSSIEYDAAGSGSPNYAPSNEELITRTKEAAEAWKQANPGSPLNQLPIDLVTNSGSGLDPHISPEGALVQIPRISERTGIAAAELEKLVAEHTAGRELGIFGEPRVNVLMLNLELQQLLNK</sequence>
<dbReference type="GO" id="GO:0008556">
    <property type="term" value="F:P-type potassium transmembrane transporter activity"/>
    <property type="evidence" value="ECO:0007669"/>
    <property type="project" value="InterPro"/>
</dbReference>
<evidence type="ECO:0000256" key="7">
    <source>
        <dbReference type="ARBA" id="ARBA00022958"/>
    </source>
</evidence>
<keyword evidence="3 11" id="KW-0633">Potassium transport</keyword>
<comment type="caution">
    <text evidence="12">The sequence shown here is derived from an EMBL/GenBank/DDBJ whole genome shotgun (WGS) entry which is preliminary data.</text>
</comment>
<evidence type="ECO:0000256" key="3">
    <source>
        <dbReference type="ARBA" id="ARBA00022538"/>
    </source>
</evidence>
<keyword evidence="8 11" id="KW-1133">Transmembrane helix</keyword>
<dbReference type="GO" id="GO:0005886">
    <property type="term" value="C:plasma membrane"/>
    <property type="evidence" value="ECO:0007669"/>
    <property type="project" value="UniProtKB-SubCell"/>
</dbReference>
<dbReference type="EMBL" id="QKRB01000036">
    <property type="protein sequence ID" value="PZD96783.1"/>
    <property type="molecule type" value="Genomic_DNA"/>
</dbReference>
<keyword evidence="1 11" id="KW-0813">Transport</keyword>
<keyword evidence="13" id="KW-1185">Reference proteome</keyword>
<dbReference type="Pfam" id="PF02669">
    <property type="entry name" value="KdpC"/>
    <property type="match status" value="1"/>
</dbReference>
<comment type="function">
    <text evidence="11">Part of the high-affinity ATP-driven potassium transport (or Kdp) system, which catalyzes the hydrolysis of ATP coupled with the electrogenic transport of potassium into the cytoplasm. This subunit acts as a catalytic chaperone that increases the ATP-binding affinity of the ATP-hydrolyzing subunit KdpB by the formation of a transient KdpB/KdpC/ATP ternary complex.</text>
</comment>
<evidence type="ECO:0000256" key="6">
    <source>
        <dbReference type="ARBA" id="ARBA00022840"/>
    </source>
</evidence>
<keyword evidence="5 11" id="KW-0547">Nucleotide-binding</keyword>
<dbReference type="PIRSF" id="PIRSF001296">
    <property type="entry name" value="K_ATPase_KdpC"/>
    <property type="match status" value="1"/>
</dbReference>
<dbReference type="Proteomes" id="UP000249522">
    <property type="component" value="Unassembled WGS sequence"/>
</dbReference>
<dbReference type="PANTHER" id="PTHR30042">
    <property type="entry name" value="POTASSIUM-TRANSPORTING ATPASE C CHAIN"/>
    <property type="match status" value="1"/>
</dbReference>
<dbReference type="PANTHER" id="PTHR30042:SF2">
    <property type="entry name" value="POTASSIUM-TRANSPORTING ATPASE KDPC SUBUNIT"/>
    <property type="match status" value="1"/>
</dbReference>
<dbReference type="InterPro" id="IPR003820">
    <property type="entry name" value="KdpC"/>
</dbReference>
<comment type="subunit">
    <text evidence="11">The system is composed of three essential subunits: KdpA, KdpB and KdpC.</text>
</comment>
<dbReference type="OrthoDB" id="9809491at2"/>
<evidence type="ECO:0000256" key="8">
    <source>
        <dbReference type="ARBA" id="ARBA00022989"/>
    </source>
</evidence>
<gene>
    <name evidence="11" type="primary">kdpC</name>
    <name evidence="12" type="ORF">DNH61_06190</name>
</gene>
<dbReference type="NCBIfam" id="TIGR00681">
    <property type="entry name" value="kdpC"/>
    <property type="match status" value="1"/>
</dbReference>
<comment type="subcellular location">
    <subcellularLocation>
        <location evidence="11">Cell membrane</location>
        <topology evidence="11">Single-pass membrane protein</topology>
    </subcellularLocation>
</comment>
<comment type="similarity">
    <text evidence="11">Belongs to the KdpC family.</text>
</comment>
<evidence type="ECO:0000256" key="5">
    <source>
        <dbReference type="ARBA" id="ARBA00022741"/>
    </source>
</evidence>
<evidence type="ECO:0000313" key="12">
    <source>
        <dbReference type="EMBL" id="PZD96783.1"/>
    </source>
</evidence>
<evidence type="ECO:0000256" key="1">
    <source>
        <dbReference type="ARBA" id="ARBA00022448"/>
    </source>
</evidence>
<keyword evidence="4 11" id="KW-0812">Transmembrane</keyword>
<keyword evidence="10 11" id="KW-0472">Membrane</keyword>
<reference evidence="12 13" key="1">
    <citation type="submission" date="2018-06" db="EMBL/GenBank/DDBJ databases">
        <title>Paenibacillus imtechensis sp. nov.</title>
        <authorList>
            <person name="Pinnaka A.K."/>
            <person name="Singh H."/>
            <person name="Kaur M."/>
        </authorList>
    </citation>
    <scope>NUCLEOTIDE SEQUENCE [LARGE SCALE GENOMIC DNA]</scope>
    <source>
        <strain evidence="12 13">SMB1</strain>
    </source>
</reference>
<dbReference type="GO" id="GO:0005524">
    <property type="term" value="F:ATP binding"/>
    <property type="evidence" value="ECO:0007669"/>
    <property type="project" value="UniProtKB-UniRule"/>
</dbReference>
<dbReference type="NCBIfam" id="NF001454">
    <property type="entry name" value="PRK00315.1"/>
    <property type="match status" value="1"/>
</dbReference>
<keyword evidence="12" id="KW-0378">Hydrolase</keyword>
<evidence type="ECO:0000256" key="2">
    <source>
        <dbReference type="ARBA" id="ARBA00022475"/>
    </source>
</evidence>
<protein>
    <recommendedName>
        <fullName evidence="11">Potassium-transporting ATPase KdpC subunit</fullName>
    </recommendedName>
    <alternativeName>
        <fullName evidence="11">ATP phosphohydrolase [potassium-transporting] C chain</fullName>
    </alternativeName>
    <alternativeName>
        <fullName evidence="11">Potassium-binding and translocating subunit C</fullName>
    </alternativeName>
    <alternativeName>
        <fullName evidence="11">Potassium-translocating ATPase C chain</fullName>
    </alternativeName>
</protein>
<dbReference type="GO" id="GO:0016787">
    <property type="term" value="F:hydrolase activity"/>
    <property type="evidence" value="ECO:0007669"/>
    <property type="project" value="UniProtKB-KW"/>
</dbReference>
<dbReference type="RefSeq" id="WP_111145794.1">
    <property type="nucleotide sequence ID" value="NZ_QKRB01000036.1"/>
</dbReference>
<name>A0A2W1LDA2_9BACL</name>
<evidence type="ECO:0000256" key="10">
    <source>
        <dbReference type="ARBA" id="ARBA00023136"/>
    </source>
</evidence>
<evidence type="ECO:0000313" key="13">
    <source>
        <dbReference type="Proteomes" id="UP000249522"/>
    </source>
</evidence>
<evidence type="ECO:0000256" key="4">
    <source>
        <dbReference type="ARBA" id="ARBA00022692"/>
    </source>
</evidence>
<keyword evidence="2 11" id="KW-1003">Cell membrane</keyword>
<keyword evidence="7 11" id="KW-0630">Potassium</keyword>
<keyword evidence="6 11" id="KW-0067">ATP-binding</keyword>